<dbReference type="Proteomes" id="UP000887159">
    <property type="component" value="Unassembled WGS sequence"/>
</dbReference>
<proteinExistence type="predicted"/>
<gene>
    <name evidence="1" type="ORF">TNCV_4721071</name>
</gene>
<keyword evidence="2" id="KW-1185">Reference proteome</keyword>
<sequence length="92" mass="9910">MDYVILNHGRVTWTTPELAPPSPNYHTNGSTFQLSTDLTCIAALHGGSLVVLGSNLRHACHDPIPCPLGYRSSSAVSWLLCGNNHLTCPVQL</sequence>
<organism evidence="1 2">
    <name type="scientific">Trichonephila clavipes</name>
    <name type="common">Golden silk orbweaver</name>
    <name type="synonym">Nephila clavipes</name>
    <dbReference type="NCBI Taxonomy" id="2585209"/>
    <lineage>
        <taxon>Eukaryota</taxon>
        <taxon>Metazoa</taxon>
        <taxon>Ecdysozoa</taxon>
        <taxon>Arthropoda</taxon>
        <taxon>Chelicerata</taxon>
        <taxon>Arachnida</taxon>
        <taxon>Araneae</taxon>
        <taxon>Araneomorphae</taxon>
        <taxon>Entelegynae</taxon>
        <taxon>Araneoidea</taxon>
        <taxon>Nephilidae</taxon>
        <taxon>Trichonephila</taxon>
    </lineage>
</organism>
<comment type="caution">
    <text evidence="1">The sequence shown here is derived from an EMBL/GenBank/DDBJ whole genome shotgun (WGS) entry which is preliminary data.</text>
</comment>
<evidence type="ECO:0000313" key="2">
    <source>
        <dbReference type="Proteomes" id="UP000887159"/>
    </source>
</evidence>
<accession>A0A8X6W6T5</accession>
<evidence type="ECO:0000313" key="1">
    <source>
        <dbReference type="EMBL" id="GFY28979.1"/>
    </source>
</evidence>
<protein>
    <submittedName>
        <fullName evidence="1">Uncharacterized protein</fullName>
    </submittedName>
</protein>
<reference evidence="1" key="1">
    <citation type="submission" date="2020-08" db="EMBL/GenBank/DDBJ databases">
        <title>Multicomponent nature underlies the extraordinary mechanical properties of spider dragline silk.</title>
        <authorList>
            <person name="Kono N."/>
            <person name="Nakamura H."/>
            <person name="Mori M."/>
            <person name="Yoshida Y."/>
            <person name="Ohtoshi R."/>
            <person name="Malay A.D."/>
            <person name="Moran D.A.P."/>
            <person name="Tomita M."/>
            <person name="Numata K."/>
            <person name="Arakawa K."/>
        </authorList>
    </citation>
    <scope>NUCLEOTIDE SEQUENCE</scope>
</reference>
<dbReference type="EMBL" id="BMAU01021387">
    <property type="protein sequence ID" value="GFY28979.1"/>
    <property type="molecule type" value="Genomic_DNA"/>
</dbReference>
<dbReference type="AlphaFoldDB" id="A0A8X6W6T5"/>
<name>A0A8X6W6T5_TRICX</name>